<dbReference type="AlphaFoldDB" id="A0A375HR44"/>
<evidence type="ECO:0000313" key="1">
    <source>
        <dbReference type="EMBL" id="SPD59893.1"/>
    </source>
</evidence>
<organism evidence="1 2">
    <name type="scientific">Cupriavidus neocaledonicus</name>
    <dbReference type="NCBI Taxonomy" id="1040979"/>
    <lineage>
        <taxon>Bacteria</taxon>
        <taxon>Pseudomonadati</taxon>
        <taxon>Pseudomonadota</taxon>
        <taxon>Betaproteobacteria</taxon>
        <taxon>Burkholderiales</taxon>
        <taxon>Burkholderiaceae</taxon>
        <taxon>Cupriavidus</taxon>
    </lineage>
</organism>
<keyword evidence="1" id="KW-0614">Plasmid</keyword>
<accession>A0A375HR44</accession>
<reference evidence="1 2" key="1">
    <citation type="submission" date="2018-01" db="EMBL/GenBank/DDBJ databases">
        <authorList>
            <person name="Clerissi C."/>
        </authorList>
    </citation>
    <scope>NUCLEOTIDE SEQUENCE [LARGE SCALE GENOMIC DNA]</scope>
    <source>
        <strain evidence="1">Cupriavidus taiwanensis STM 6160</strain>
        <plasmid evidence="2">ii</plasmid>
    </source>
</reference>
<proteinExistence type="predicted"/>
<protein>
    <submittedName>
        <fullName evidence="1">Uncharacterized protein</fullName>
    </submittedName>
</protein>
<dbReference type="Proteomes" id="UP000255168">
    <property type="component" value="Plasmid II"/>
</dbReference>
<sequence>MLNIMDMSPDPASFTARQRLGLASDLYALPRRALMRISINNGYRKSRLTRLSRLGRPDAG</sequence>
<evidence type="ECO:0000313" key="2">
    <source>
        <dbReference type="Proteomes" id="UP000255168"/>
    </source>
</evidence>
<geneLocation type="plasmid" evidence="2">
    <name>ii</name>
</geneLocation>
<gene>
    <name evidence="1" type="ORF">CBM2607_MP20545</name>
</gene>
<name>A0A375HR44_9BURK</name>
<dbReference type="EMBL" id="LT984807">
    <property type="protein sequence ID" value="SPD59893.1"/>
    <property type="molecule type" value="Genomic_DNA"/>
</dbReference>